<reference evidence="2" key="1">
    <citation type="submission" date="2022-07" db="EMBL/GenBank/DDBJ databases">
        <title>Enhanced cultured diversity of the mouse gut microbiota enables custom-made synthetic communities.</title>
        <authorList>
            <person name="Afrizal A."/>
        </authorList>
    </citation>
    <scope>NUCLEOTIDE SEQUENCE</scope>
    <source>
        <strain evidence="2">DSM 29186</strain>
    </source>
</reference>
<dbReference type="EMBL" id="JANKBY010000017">
    <property type="protein sequence ID" value="MCR1821722.1"/>
    <property type="molecule type" value="Genomic_DNA"/>
</dbReference>
<feature type="domain" description="4-fold beta flower" evidence="1">
    <location>
        <begin position="8"/>
        <end position="49"/>
    </location>
</feature>
<name>A0A9X2M6F5_9FIRM</name>
<evidence type="ECO:0000313" key="2">
    <source>
        <dbReference type="EMBL" id="MCR1821722.1"/>
    </source>
</evidence>
<dbReference type="Proteomes" id="UP001140817">
    <property type="component" value="Unassembled WGS sequence"/>
</dbReference>
<gene>
    <name evidence="2" type="ORF">NSA58_02880</name>
</gene>
<accession>A0A9X2M6F5</accession>
<dbReference type="InterPro" id="IPR048911">
    <property type="entry name" value="Bflower"/>
</dbReference>
<dbReference type="Pfam" id="PF21784">
    <property type="entry name" value="Bflower"/>
    <property type="match status" value="1"/>
</dbReference>
<dbReference type="AlphaFoldDB" id="A0A9X2M6F5"/>
<organism evidence="2 3">
    <name type="scientific">Terrisporobacter muris</name>
    <dbReference type="NCBI Taxonomy" id="2963284"/>
    <lineage>
        <taxon>Bacteria</taxon>
        <taxon>Bacillati</taxon>
        <taxon>Bacillota</taxon>
        <taxon>Clostridia</taxon>
        <taxon>Peptostreptococcales</taxon>
        <taxon>Peptostreptococcaceae</taxon>
        <taxon>Terrisporobacter</taxon>
    </lineage>
</organism>
<protein>
    <recommendedName>
        <fullName evidence="1">4-fold beta flower domain-containing protein</fullName>
    </recommendedName>
</protein>
<dbReference type="RefSeq" id="WP_257560036.1">
    <property type="nucleotide sequence ID" value="NZ_JANKBY010000017.1"/>
</dbReference>
<evidence type="ECO:0000313" key="3">
    <source>
        <dbReference type="Proteomes" id="UP001140817"/>
    </source>
</evidence>
<sequence>MKYVWTWKGKFFGYINNGYLFTKSGKCVGVLSGKDIYGRNGKYIGEVMNNDRLITCKSKRNYSGPSAPYINGGACGTYGNYCAYGMYGGYEDFPEPNSF</sequence>
<proteinExistence type="predicted"/>
<evidence type="ECO:0000259" key="1">
    <source>
        <dbReference type="Pfam" id="PF21784"/>
    </source>
</evidence>
<keyword evidence="3" id="KW-1185">Reference proteome</keyword>
<comment type="caution">
    <text evidence="2">The sequence shown here is derived from an EMBL/GenBank/DDBJ whole genome shotgun (WGS) entry which is preliminary data.</text>
</comment>